<dbReference type="PANTHER" id="PTHR10887:SF522">
    <property type="entry name" value="P-LOOP CONTAINING NUCLEOSIDE TRIPHOSPHATE HYDROLASES SUPERFAMILY PROTEIN"/>
    <property type="match status" value="1"/>
</dbReference>
<sequence>MVKQIPKTFLSTTENQNSFILPLIEETHADLCSSMKTVFSAPMREIWSVEESKHYKPPKGLFYDVELKRLRDFENDPAGTYEPKSGDLIALTDVRPKCSDDLNRHSRSYLIALVQGRRNKVTGTLPILASHPIKFQQGTQKRNEKRETFFSVFLTNMTTNTRIWNALNSEGNMNIIKKVLQAEPAPPLPASIRRLPGHPTYNPFYYSSGNLLYGNNSPIFPDLTLLFLLFNNFFWVE</sequence>
<keyword evidence="3" id="KW-1185">Reference proteome</keyword>
<proteinExistence type="predicted"/>
<dbReference type="AlphaFoldDB" id="A0AAP0RLM5"/>
<name>A0AAP0RLM5_LIQFO</name>
<evidence type="ECO:0000313" key="3">
    <source>
        <dbReference type="Proteomes" id="UP001415857"/>
    </source>
</evidence>
<dbReference type="EMBL" id="JBBPBK010000008">
    <property type="protein sequence ID" value="KAK9280551.1"/>
    <property type="molecule type" value="Genomic_DNA"/>
</dbReference>
<evidence type="ECO:0000259" key="1">
    <source>
        <dbReference type="Pfam" id="PF20073"/>
    </source>
</evidence>
<dbReference type="Pfam" id="PF20073">
    <property type="entry name" value="DUF6469"/>
    <property type="match status" value="1"/>
</dbReference>
<comment type="caution">
    <text evidence="2">The sequence shown here is derived from an EMBL/GenBank/DDBJ whole genome shotgun (WGS) entry which is preliminary data.</text>
</comment>
<dbReference type="InterPro" id="IPR045055">
    <property type="entry name" value="DNA2/NAM7-like"/>
</dbReference>
<reference evidence="2 3" key="1">
    <citation type="journal article" date="2024" name="Plant J.">
        <title>Genome sequences and population genomics reveal climatic adaptation and genomic divergence between two closely related sweetgum species.</title>
        <authorList>
            <person name="Xu W.Q."/>
            <person name="Ren C.Q."/>
            <person name="Zhang X.Y."/>
            <person name="Comes H.P."/>
            <person name="Liu X.H."/>
            <person name="Li Y.G."/>
            <person name="Kettle C.J."/>
            <person name="Jalonen R."/>
            <person name="Gaisberger H."/>
            <person name="Ma Y.Z."/>
            <person name="Qiu Y.X."/>
        </authorList>
    </citation>
    <scope>NUCLEOTIDE SEQUENCE [LARGE SCALE GENOMIC DNA]</scope>
    <source>
        <strain evidence="2">Hangzhou</strain>
    </source>
</reference>
<dbReference type="Proteomes" id="UP001415857">
    <property type="component" value="Unassembled WGS sequence"/>
</dbReference>
<accession>A0AAP0RLM5</accession>
<gene>
    <name evidence="2" type="ORF">L1049_014244</name>
</gene>
<organism evidence="2 3">
    <name type="scientific">Liquidambar formosana</name>
    <name type="common">Formosan gum</name>
    <dbReference type="NCBI Taxonomy" id="63359"/>
    <lineage>
        <taxon>Eukaryota</taxon>
        <taxon>Viridiplantae</taxon>
        <taxon>Streptophyta</taxon>
        <taxon>Embryophyta</taxon>
        <taxon>Tracheophyta</taxon>
        <taxon>Spermatophyta</taxon>
        <taxon>Magnoliopsida</taxon>
        <taxon>eudicotyledons</taxon>
        <taxon>Gunneridae</taxon>
        <taxon>Pentapetalae</taxon>
        <taxon>Saxifragales</taxon>
        <taxon>Altingiaceae</taxon>
        <taxon>Liquidambar</taxon>
    </lineage>
</organism>
<protein>
    <recommendedName>
        <fullName evidence="1">DUF6469 domain-containing protein</fullName>
    </recommendedName>
</protein>
<dbReference type="PANTHER" id="PTHR10887">
    <property type="entry name" value="DNA2/NAM7 HELICASE FAMILY"/>
    <property type="match status" value="1"/>
</dbReference>
<evidence type="ECO:0000313" key="2">
    <source>
        <dbReference type="EMBL" id="KAK9280551.1"/>
    </source>
</evidence>
<feature type="domain" description="DUF6469" evidence="1">
    <location>
        <begin position="42"/>
        <end position="173"/>
    </location>
</feature>
<dbReference type="InterPro" id="IPR045529">
    <property type="entry name" value="DUF6469"/>
</dbReference>